<dbReference type="EMBL" id="JABCUS010000010">
    <property type="protein sequence ID" value="NMX03371.1"/>
    <property type="molecule type" value="Genomic_DNA"/>
</dbReference>
<dbReference type="Proteomes" id="UP000575397">
    <property type="component" value="Unassembled WGS sequence"/>
</dbReference>
<comment type="caution">
    <text evidence="2">The sequence shown here is derived from an EMBL/GenBank/DDBJ whole genome shotgun (WGS) entry which is preliminary data.</text>
</comment>
<gene>
    <name evidence="2" type="ORF">HHJ77_05410</name>
</gene>
<feature type="transmembrane region" description="Helical" evidence="1">
    <location>
        <begin position="45"/>
        <end position="65"/>
    </location>
</feature>
<protein>
    <submittedName>
        <fullName evidence="2">Uncharacterized protein</fullName>
    </submittedName>
</protein>
<keyword evidence="1" id="KW-1133">Transmembrane helix</keyword>
<evidence type="ECO:0000256" key="1">
    <source>
        <dbReference type="SAM" id="Phobius"/>
    </source>
</evidence>
<organism evidence="2 3">
    <name type="scientific">Mobiluncus mulieris</name>
    <dbReference type="NCBI Taxonomy" id="2052"/>
    <lineage>
        <taxon>Bacteria</taxon>
        <taxon>Bacillati</taxon>
        <taxon>Actinomycetota</taxon>
        <taxon>Actinomycetes</taxon>
        <taxon>Actinomycetales</taxon>
        <taxon>Actinomycetaceae</taxon>
        <taxon>Mobiluncus</taxon>
    </lineage>
</organism>
<keyword evidence="1" id="KW-0472">Membrane</keyword>
<dbReference type="AlphaFoldDB" id="A0A7Y0YHT0"/>
<proteinExistence type="predicted"/>
<keyword evidence="1" id="KW-0812">Transmembrane</keyword>
<name>A0A7Y0YHT0_9ACTO</name>
<dbReference type="InterPro" id="IPR036259">
    <property type="entry name" value="MFS_trans_sf"/>
</dbReference>
<sequence>MHIDGMWSPRCRVIGASVELAAETGVGEVQLPAAVLGSAMSVNSFMGFASILWAMAINGAILDAYKTNPGVGFSIIFVFMAGVGVVGAALAFWLHRLNRCAGSDGSAAIASVTRVHEVPVGITAALRRYEG</sequence>
<dbReference type="SUPFAM" id="SSF103473">
    <property type="entry name" value="MFS general substrate transporter"/>
    <property type="match status" value="1"/>
</dbReference>
<evidence type="ECO:0000313" key="2">
    <source>
        <dbReference type="EMBL" id="NMX03371.1"/>
    </source>
</evidence>
<reference evidence="2 3" key="1">
    <citation type="submission" date="2020-04" db="EMBL/GenBank/DDBJ databases">
        <title>Antimicrobial susceptibility and clonality of vaginal-derived multi-drug resistant Mobiluncus isolates in China.</title>
        <authorList>
            <person name="Zhang X."/>
        </authorList>
    </citation>
    <scope>NUCLEOTIDE SEQUENCE [LARGE SCALE GENOMIC DNA]</scope>
    <source>
        <strain evidence="2 3">12</strain>
    </source>
</reference>
<accession>A0A7Y0YHT0</accession>
<feature type="transmembrane region" description="Helical" evidence="1">
    <location>
        <begin position="71"/>
        <end position="94"/>
    </location>
</feature>
<evidence type="ECO:0000313" key="3">
    <source>
        <dbReference type="Proteomes" id="UP000575397"/>
    </source>
</evidence>